<feature type="non-terminal residue" evidence="1">
    <location>
        <position position="1"/>
    </location>
</feature>
<dbReference type="SUPFAM" id="SSF52266">
    <property type="entry name" value="SGNH hydrolase"/>
    <property type="match status" value="1"/>
</dbReference>
<dbReference type="GO" id="GO:0016788">
    <property type="term" value="F:hydrolase activity, acting on ester bonds"/>
    <property type="evidence" value="ECO:0007669"/>
    <property type="project" value="UniProtKB-ARBA"/>
</dbReference>
<dbReference type="EMBL" id="JAEPCM010000473">
    <property type="protein sequence ID" value="MCG7947415.1"/>
    <property type="molecule type" value="Genomic_DNA"/>
</dbReference>
<evidence type="ECO:0000313" key="1">
    <source>
        <dbReference type="EMBL" id="MCG7947415.1"/>
    </source>
</evidence>
<reference evidence="1" key="1">
    <citation type="journal article" date="2021" name="Proc. Natl. Acad. Sci. U.S.A.">
        <title>Global biogeography of chemosynthetic symbionts reveals both localized and globally distributed symbiont groups. .</title>
        <authorList>
            <person name="Osvatic J.T."/>
            <person name="Wilkins L.G.E."/>
            <person name="Leibrecht L."/>
            <person name="Leray M."/>
            <person name="Zauner S."/>
            <person name="Polzin J."/>
            <person name="Camacho Y."/>
            <person name="Gros O."/>
            <person name="van Gils J.A."/>
            <person name="Eisen J.A."/>
            <person name="Petersen J.M."/>
            <person name="Yuen B."/>
        </authorList>
    </citation>
    <scope>NUCLEOTIDE SEQUENCE</scope>
    <source>
        <strain evidence="1">MAGclacostrist064TRANS</strain>
    </source>
</reference>
<gene>
    <name evidence="1" type="ORF">JAZ07_13810</name>
</gene>
<dbReference type="AlphaFoldDB" id="A0A9E4KGX7"/>
<protein>
    <submittedName>
        <fullName evidence="1">SGNH/GDSL hydrolase family protein</fullName>
    </submittedName>
</protein>
<sequence length="91" mass="10487">AGNTRRIADDPEAFKISNVEEACVMPDQRPSSCKKPNRYLFWDGIHPTAKAHRIIGKMVFKNYHSFMRDSEVLCHPGRKNRDAACRSVLWL</sequence>
<accession>A0A9E4KGX7</accession>
<evidence type="ECO:0000313" key="2">
    <source>
        <dbReference type="Proteomes" id="UP000886667"/>
    </source>
</evidence>
<organism evidence="1 2">
    <name type="scientific">Candidatus Thiodiazotropha taylori</name>
    <dbReference type="NCBI Taxonomy" id="2792791"/>
    <lineage>
        <taxon>Bacteria</taxon>
        <taxon>Pseudomonadati</taxon>
        <taxon>Pseudomonadota</taxon>
        <taxon>Gammaproteobacteria</taxon>
        <taxon>Chromatiales</taxon>
        <taxon>Sedimenticolaceae</taxon>
        <taxon>Candidatus Thiodiazotropha</taxon>
    </lineage>
</organism>
<proteinExistence type="predicted"/>
<dbReference type="InterPro" id="IPR036514">
    <property type="entry name" value="SGNH_hydro_sf"/>
</dbReference>
<dbReference type="Gene3D" id="3.40.50.1110">
    <property type="entry name" value="SGNH hydrolase"/>
    <property type="match status" value="1"/>
</dbReference>
<comment type="caution">
    <text evidence="1">The sequence shown here is derived from an EMBL/GenBank/DDBJ whole genome shotgun (WGS) entry which is preliminary data.</text>
</comment>
<name>A0A9E4KGX7_9GAMM</name>
<keyword evidence="1" id="KW-0378">Hydrolase</keyword>
<dbReference type="Proteomes" id="UP000886667">
    <property type="component" value="Unassembled WGS sequence"/>
</dbReference>